<name>A0A8S5V680_9CAUD</name>
<sequence>MARIPMTNGFVIIPEGAHIFRIYDAHYDEDFGKIEIKMVTANGSTMIERYNILDQNGEYNEKALNAFSYFAKTALNDFDIEDIDPAELINHYIGANVVHVKTQSTKDPTKEVTFVNLGDKWSVDGFDTEPVAKAMELGSDSTNQGSQGGQVTKAKENESGGLDIDALLG</sequence>
<accession>A0A8S5V680</accession>
<evidence type="ECO:0000256" key="1">
    <source>
        <dbReference type="SAM" id="MobiDB-lite"/>
    </source>
</evidence>
<feature type="region of interest" description="Disordered" evidence="1">
    <location>
        <begin position="137"/>
        <end position="169"/>
    </location>
</feature>
<protein>
    <submittedName>
        <fullName evidence="2">Uncharacterized protein</fullName>
    </submittedName>
</protein>
<dbReference type="EMBL" id="BK016207">
    <property type="protein sequence ID" value="DAG02256.1"/>
    <property type="molecule type" value="Genomic_DNA"/>
</dbReference>
<proteinExistence type="predicted"/>
<evidence type="ECO:0000313" key="2">
    <source>
        <dbReference type="EMBL" id="DAG02256.1"/>
    </source>
</evidence>
<organism evidence="2">
    <name type="scientific">Siphoviridae sp. ctmqu18</name>
    <dbReference type="NCBI Taxonomy" id="2825655"/>
    <lineage>
        <taxon>Viruses</taxon>
        <taxon>Duplodnaviria</taxon>
        <taxon>Heunggongvirae</taxon>
        <taxon>Uroviricota</taxon>
        <taxon>Caudoviricetes</taxon>
    </lineage>
</organism>
<reference evidence="2" key="1">
    <citation type="journal article" date="2021" name="Proc. Natl. Acad. Sci. U.S.A.">
        <title>A Catalog of Tens of Thousands of Viruses from Human Metagenomes Reveals Hidden Associations with Chronic Diseases.</title>
        <authorList>
            <person name="Tisza M.J."/>
            <person name="Buck C.B."/>
        </authorList>
    </citation>
    <scope>NUCLEOTIDE SEQUENCE</scope>
    <source>
        <strain evidence="2">Ctmqu18</strain>
    </source>
</reference>